<evidence type="ECO:0000313" key="6">
    <source>
        <dbReference type="EMBL" id="MCM2392450.1"/>
    </source>
</evidence>
<accession>A0ABT0UWI3</accession>
<dbReference type="SUPFAM" id="SSF55874">
    <property type="entry name" value="ATPase domain of HSP90 chaperone/DNA topoisomerase II/histidine kinase"/>
    <property type="match status" value="1"/>
</dbReference>
<dbReference type="SMART" id="SM00387">
    <property type="entry name" value="HATPase_c"/>
    <property type="match status" value="1"/>
</dbReference>
<dbReference type="InterPro" id="IPR003594">
    <property type="entry name" value="HATPase_dom"/>
</dbReference>
<protein>
    <submittedName>
        <fullName evidence="6">DUF5931 domain-containing protein</fullName>
    </submittedName>
</protein>
<evidence type="ECO:0000259" key="5">
    <source>
        <dbReference type="SMART" id="SM00387"/>
    </source>
</evidence>
<feature type="transmembrane region" description="Helical" evidence="4">
    <location>
        <begin position="25"/>
        <end position="47"/>
    </location>
</feature>
<dbReference type="Gene3D" id="3.30.565.10">
    <property type="entry name" value="Histidine kinase-like ATPase, C-terminal domain"/>
    <property type="match status" value="1"/>
</dbReference>
<sequence length="409" mass="43651">MAAVTRVARGTKGERVVRMSVELPLWRALAGYRVLTMIYAILLFVFTPDKFERPWVAGVFLAVMAIWTLATLPQVSNAARCTKRFLGIDLTIALTGILLTPLADFQAQQIDGPTLPSIWTAGSVLAFAIKGGWRWAGFASSLVAVANIVERAEPTRDTLHNVLLVWVASIAIGYVVEVARASERTLARALEIEAATRERERLARDIHDGVLQVLAMVQRRGTALGGEAAELGRMAGEQEIALRTLVSRGLVPAAREATTDPAEGARTEYVVDVDEPAAAQEYDLRALLAQYAGPKVTLSEPGAAVPLPAIAATELAAAVSAALDNVRLHAGADANAWILVEDWTDEVIVTVRDDGPGIPDGRLAQAEGEGRLGVALSIRGRLRDLGGTAELISVPGQGTEVELKVPRSP</sequence>
<evidence type="ECO:0000256" key="3">
    <source>
        <dbReference type="ARBA" id="ARBA00023012"/>
    </source>
</evidence>
<dbReference type="CDD" id="cd16917">
    <property type="entry name" value="HATPase_UhpB-NarQ-NarX-like"/>
    <property type="match status" value="1"/>
</dbReference>
<dbReference type="Pfam" id="PF07730">
    <property type="entry name" value="HisKA_3"/>
    <property type="match status" value="1"/>
</dbReference>
<dbReference type="PANTHER" id="PTHR24421">
    <property type="entry name" value="NITRATE/NITRITE SENSOR PROTEIN NARX-RELATED"/>
    <property type="match status" value="1"/>
</dbReference>
<keyword evidence="4" id="KW-1133">Transmembrane helix</keyword>
<dbReference type="PANTHER" id="PTHR24421:SF61">
    <property type="entry name" value="OXYGEN SENSOR HISTIDINE KINASE NREB"/>
    <property type="match status" value="1"/>
</dbReference>
<keyword evidence="4" id="KW-0472">Membrane</keyword>
<feature type="transmembrane region" description="Helical" evidence="4">
    <location>
        <begin position="85"/>
        <end position="103"/>
    </location>
</feature>
<dbReference type="RefSeq" id="WP_250922771.1">
    <property type="nucleotide sequence ID" value="NZ_JAMQAW010000040.1"/>
</dbReference>
<keyword evidence="3" id="KW-0902">Two-component regulatory system</keyword>
<name>A0ABT0UWI3_9ACTN</name>
<dbReference type="NCBIfam" id="NF047322">
    <property type="entry name" value="HK_morpho_MacS"/>
    <property type="match status" value="1"/>
</dbReference>
<comment type="caution">
    <text evidence="6">The sequence shown here is derived from an EMBL/GenBank/DDBJ whole genome shotgun (WGS) entry which is preliminary data.</text>
</comment>
<feature type="transmembrane region" description="Helical" evidence="4">
    <location>
        <begin position="53"/>
        <end position="73"/>
    </location>
</feature>
<dbReference type="InterPro" id="IPR050482">
    <property type="entry name" value="Sensor_HK_TwoCompSys"/>
</dbReference>
<dbReference type="InterPro" id="IPR036890">
    <property type="entry name" value="HATPase_C_sf"/>
</dbReference>
<gene>
    <name evidence="6" type="ORF">NBG84_29905</name>
</gene>
<dbReference type="Proteomes" id="UP001431429">
    <property type="component" value="Unassembled WGS sequence"/>
</dbReference>
<keyword evidence="2" id="KW-0418">Kinase</keyword>
<keyword evidence="7" id="KW-1185">Reference proteome</keyword>
<dbReference type="EMBL" id="JAMQAW010000040">
    <property type="protein sequence ID" value="MCM2392450.1"/>
    <property type="molecule type" value="Genomic_DNA"/>
</dbReference>
<dbReference type="Pfam" id="PF19354">
    <property type="entry name" value="DUF5931"/>
    <property type="match status" value="1"/>
</dbReference>
<feature type="transmembrane region" description="Helical" evidence="4">
    <location>
        <begin position="158"/>
        <end position="176"/>
    </location>
</feature>
<evidence type="ECO:0000256" key="2">
    <source>
        <dbReference type="ARBA" id="ARBA00022777"/>
    </source>
</evidence>
<proteinExistence type="predicted"/>
<dbReference type="Gene3D" id="1.20.5.1930">
    <property type="match status" value="1"/>
</dbReference>
<keyword evidence="1" id="KW-0808">Transferase</keyword>
<keyword evidence="4" id="KW-0812">Transmembrane</keyword>
<feature type="domain" description="Histidine kinase/HSP90-like ATPase" evidence="5">
    <location>
        <begin position="310"/>
        <end position="409"/>
    </location>
</feature>
<organism evidence="6 7">
    <name type="scientific">Streptomyces albipurpureus</name>
    <dbReference type="NCBI Taxonomy" id="2897419"/>
    <lineage>
        <taxon>Bacteria</taxon>
        <taxon>Bacillati</taxon>
        <taxon>Actinomycetota</taxon>
        <taxon>Actinomycetes</taxon>
        <taxon>Kitasatosporales</taxon>
        <taxon>Streptomycetaceae</taxon>
        <taxon>Streptomyces</taxon>
    </lineage>
</organism>
<dbReference type="InterPro" id="IPR045975">
    <property type="entry name" value="DUF5931"/>
</dbReference>
<feature type="transmembrane region" description="Helical" evidence="4">
    <location>
        <begin position="123"/>
        <end position="146"/>
    </location>
</feature>
<dbReference type="InterPro" id="IPR011712">
    <property type="entry name" value="Sig_transdc_His_kin_sub3_dim/P"/>
</dbReference>
<dbReference type="Pfam" id="PF02518">
    <property type="entry name" value="HATPase_c"/>
    <property type="match status" value="1"/>
</dbReference>
<evidence type="ECO:0000256" key="4">
    <source>
        <dbReference type="SAM" id="Phobius"/>
    </source>
</evidence>
<evidence type="ECO:0000256" key="1">
    <source>
        <dbReference type="ARBA" id="ARBA00022679"/>
    </source>
</evidence>
<reference evidence="6" key="1">
    <citation type="submission" date="2022-06" db="EMBL/GenBank/DDBJ databases">
        <title>Genome public.</title>
        <authorList>
            <person name="Sun Q."/>
        </authorList>
    </citation>
    <scope>NUCLEOTIDE SEQUENCE</scope>
    <source>
        <strain evidence="6">CWNU-1</strain>
    </source>
</reference>
<evidence type="ECO:0000313" key="7">
    <source>
        <dbReference type="Proteomes" id="UP001431429"/>
    </source>
</evidence>